<reference evidence="1" key="1">
    <citation type="submission" date="2023-10" db="EMBL/GenBank/DDBJ databases">
        <title>Genome assembly of Pristionchus species.</title>
        <authorList>
            <person name="Yoshida K."/>
            <person name="Sommer R.J."/>
        </authorList>
    </citation>
    <scope>NUCLEOTIDE SEQUENCE</scope>
    <source>
        <strain evidence="1">RS5133</strain>
    </source>
</reference>
<accession>A0AAV5VX67</accession>
<dbReference type="Proteomes" id="UP001432322">
    <property type="component" value="Unassembled WGS sequence"/>
</dbReference>
<gene>
    <name evidence="1" type="ORF">PFISCL1PPCAC_14255</name>
</gene>
<proteinExistence type="predicted"/>
<comment type="caution">
    <text evidence="1">The sequence shown here is derived from an EMBL/GenBank/DDBJ whole genome shotgun (WGS) entry which is preliminary data.</text>
</comment>
<dbReference type="AlphaFoldDB" id="A0AAV5VX67"/>
<evidence type="ECO:0000313" key="1">
    <source>
        <dbReference type="EMBL" id="GMT22958.1"/>
    </source>
</evidence>
<feature type="non-terminal residue" evidence="1">
    <location>
        <position position="104"/>
    </location>
</feature>
<evidence type="ECO:0008006" key="3">
    <source>
        <dbReference type="Google" id="ProtNLM"/>
    </source>
</evidence>
<protein>
    <recommendedName>
        <fullName evidence="3">Rhodanese domain-containing protein</fullName>
    </recommendedName>
</protein>
<dbReference type="EMBL" id="BTSY01000004">
    <property type="protein sequence ID" value="GMT22958.1"/>
    <property type="molecule type" value="Genomic_DNA"/>
</dbReference>
<keyword evidence="2" id="KW-1185">Reference proteome</keyword>
<name>A0AAV5VX67_9BILA</name>
<sequence>MDTFLRDIPGGVVVDSRDGTDSCYGWRDIRASCQLEIRETDRTIKNDSAKFKELGVAEFLPVYSDCCSYDPLFLRLPRHRFIFRKVHVLLVRAQLWKCPGRVRY</sequence>
<evidence type="ECO:0000313" key="2">
    <source>
        <dbReference type="Proteomes" id="UP001432322"/>
    </source>
</evidence>
<organism evidence="1 2">
    <name type="scientific">Pristionchus fissidentatus</name>
    <dbReference type="NCBI Taxonomy" id="1538716"/>
    <lineage>
        <taxon>Eukaryota</taxon>
        <taxon>Metazoa</taxon>
        <taxon>Ecdysozoa</taxon>
        <taxon>Nematoda</taxon>
        <taxon>Chromadorea</taxon>
        <taxon>Rhabditida</taxon>
        <taxon>Rhabditina</taxon>
        <taxon>Diplogasteromorpha</taxon>
        <taxon>Diplogasteroidea</taxon>
        <taxon>Neodiplogasteridae</taxon>
        <taxon>Pristionchus</taxon>
    </lineage>
</organism>